<reference evidence="2 3" key="1">
    <citation type="submission" date="2023-07" db="EMBL/GenBank/DDBJ databases">
        <title>Sorghum-associated microbial communities from plants grown in Nebraska, USA.</title>
        <authorList>
            <person name="Schachtman D."/>
        </authorList>
    </citation>
    <scope>NUCLEOTIDE SEQUENCE [LARGE SCALE GENOMIC DNA]</scope>
    <source>
        <strain evidence="2 3">DS1730</strain>
    </source>
</reference>
<keyword evidence="3" id="KW-1185">Reference proteome</keyword>
<accession>A0ABU1MEB4</accession>
<proteinExistence type="predicted"/>
<feature type="region of interest" description="Disordered" evidence="1">
    <location>
        <begin position="158"/>
        <end position="180"/>
    </location>
</feature>
<evidence type="ECO:0000313" key="3">
    <source>
        <dbReference type="Proteomes" id="UP001184614"/>
    </source>
</evidence>
<protein>
    <submittedName>
        <fullName evidence="2">Uncharacterized protein</fullName>
    </submittedName>
</protein>
<organism evidence="2 3">
    <name type="scientific">Brucella pseudogrignonensis</name>
    <dbReference type="NCBI Taxonomy" id="419475"/>
    <lineage>
        <taxon>Bacteria</taxon>
        <taxon>Pseudomonadati</taxon>
        <taxon>Pseudomonadota</taxon>
        <taxon>Alphaproteobacteria</taxon>
        <taxon>Hyphomicrobiales</taxon>
        <taxon>Brucellaceae</taxon>
        <taxon>Brucella/Ochrobactrum group</taxon>
        <taxon>Brucella</taxon>
    </lineage>
</organism>
<name>A0ABU1MEB4_9HYPH</name>
<dbReference type="EMBL" id="JAVDQT010000010">
    <property type="protein sequence ID" value="MDR6434395.1"/>
    <property type="molecule type" value="Genomic_DNA"/>
</dbReference>
<evidence type="ECO:0000313" key="2">
    <source>
        <dbReference type="EMBL" id="MDR6434395.1"/>
    </source>
</evidence>
<dbReference type="Proteomes" id="UP001184614">
    <property type="component" value="Unassembled WGS sequence"/>
</dbReference>
<comment type="caution">
    <text evidence="2">The sequence shown here is derived from an EMBL/GenBank/DDBJ whole genome shotgun (WGS) entry which is preliminary data.</text>
</comment>
<feature type="compositionally biased region" description="Polar residues" evidence="1">
    <location>
        <begin position="159"/>
        <end position="168"/>
    </location>
</feature>
<sequence length="233" mass="26179">MSCLDTPGTLAQGSYDITISRGIFVGGSFVFEPKSRIRPCRKSAVRFPDFQSIFPAPTQSRRTTLPNALKAELQKILLRHAIMEGMMCNWGSFSMLLTLPDLPFPCVLGMVGRSSYTNGKWVENTSARSAQRDNLWWNHQLATSEGLDVYASEPDLQSAARNEQSNDSMLHGQRPPNARPDLLKITIRNGIRNIEEHCIKDDTFGEMKTFEINRHSQSPHSIIPTETTIAQQK</sequence>
<gene>
    <name evidence="2" type="ORF">J2782_004146</name>
</gene>
<evidence type="ECO:0000256" key="1">
    <source>
        <dbReference type="SAM" id="MobiDB-lite"/>
    </source>
</evidence>